<evidence type="ECO:0000259" key="2">
    <source>
        <dbReference type="Pfam" id="PF14028"/>
    </source>
</evidence>
<accession>A0ABN3G607</accession>
<protein>
    <submittedName>
        <fullName evidence="3">Lantibiotic dehydratase</fullName>
    </submittedName>
</protein>
<dbReference type="InterPro" id="IPR023809">
    <property type="entry name" value="Thiopep_bacteriocin_synth_dom"/>
</dbReference>
<sequence>MRVPYEEEKPVPHASPIGYEWQHGALLRASTAAEPIPLPDLSLYGDDAAAQGRAWLATVWRDQVPHALAAASPILFQQVAAILDGKHTDARHVRRAVLSLASYLLRWNHRPTPFGVFAGVVSTRVGQAPRMAWSGKQRTVLRADADWLTDVITRLEQSPGLLARLDVVANNAGQQRGNRHVVPGLASDAHAKLLAPVELSIRRTRPVTAALTAAVTPVPYSSLLRSLAERFPAARPDQLSSLLADLLSKHILISSLWPPMTCTDTLTHVCEQLEKADATSIPDIADLASQLASIRDGVNHPDTAAPWTPGTRLTQSMQQVSGATRVPLLVDTVLDCDVQVPEHLVREAAEAATVMYRLTPHPYGYPQWRDYHQRFRARYGAGAMVPVLDLVADSGLGLPADYLGADRTRAPRHLVERDETILTLLQQAMLDDSPEIVLTKAAVSELAAGDTELFLPVPRAEVAVEIHAASLDAIRRSDYRLLITGAPRPGSSMLGRFAHLLPPEAQSALASSYATASPGAIPAQLSFPPRRRRNENVTRTMQVLPHVIPLGEHLSPGPGVIPLTDLAVTADARQFYLVEMSTGRRIEPRVPHALEASVHTPPLARFLAEITISRCAVYKAFNFGAAARLPYLPRVRYKRTVLAPARWLLAAEDLPGRRVTMPDWETALDRWRDKFRVPDRVALVEYDQQLPIDLSQRLHRAVLRARLDNTRRIELRETPGPGDRAWIGRPHELLIPLKLANTAGLRPAAPVFTAPAVTSKALMPGRASILHAQLHAHPQRSDEILTGHLPGLLAQFTDPPRWWFRRHRDTTRPDSDQHLALYLHLPTPDDYGAVSAILHNWADALHDQRLASRLELATYQPQTGRYGRGPALDAAHAVFAADSAACQAQIHLTSGNTDTGHALTAASMYDLATQFTGDADQAADWLTRHLPREQGPLDRALLRQALALTHPDETALRSIPGGPNVAAAWQDRAAALHMYRDRLAAQRDPHTVLLSLLHQHYIRALPVDPDRERLTGRLVRACALRHRESRP</sequence>
<dbReference type="Pfam" id="PF14028">
    <property type="entry name" value="Lant_dehydr_C"/>
    <property type="match status" value="1"/>
</dbReference>
<evidence type="ECO:0000313" key="4">
    <source>
        <dbReference type="Proteomes" id="UP001500253"/>
    </source>
</evidence>
<gene>
    <name evidence="3" type="ORF">GCM10010246_33490</name>
</gene>
<feature type="domain" description="Lantibiotic dehydratase N-terminal" evidence="1">
    <location>
        <begin position="63"/>
        <end position="703"/>
    </location>
</feature>
<dbReference type="EMBL" id="BAAASD010000012">
    <property type="protein sequence ID" value="GAA2344961.1"/>
    <property type="molecule type" value="Genomic_DNA"/>
</dbReference>
<proteinExistence type="predicted"/>
<reference evidence="3 4" key="1">
    <citation type="journal article" date="2019" name="Int. J. Syst. Evol. Microbiol.">
        <title>The Global Catalogue of Microorganisms (GCM) 10K type strain sequencing project: providing services to taxonomists for standard genome sequencing and annotation.</title>
        <authorList>
            <consortium name="The Broad Institute Genomics Platform"/>
            <consortium name="The Broad Institute Genome Sequencing Center for Infectious Disease"/>
            <person name="Wu L."/>
            <person name="Ma J."/>
        </authorList>
    </citation>
    <scope>NUCLEOTIDE SEQUENCE [LARGE SCALE GENOMIC DNA]</scope>
    <source>
        <strain evidence="3 4">JCM 4316</strain>
    </source>
</reference>
<keyword evidence="4" id="KW-1185">Reference proteome</keyword>
<dbReference type="Pfam" id="PF04738">
    <property type="entry name" value="Lant_dehydr_N"/>
    <property type="match status" value="1"/>
</dbReference>
<feature type="domain" description="Thiopeptide-type bacteriocin biosynthesis" evidence="2">
    <location>
        <begin position="771"/>
        <end position="1020"/>
    </location>
</feature>
<evidence type="ECO:0000259" key="1">
    <source>
        <dbReference type="Pfam" id="PF04738"/>
    </source>
</evidence>
<evidence type="ECO:0000313" key="3">
    <source>
        <dbReference type="EMBL" id="GAA2344961.1"/>
    </source>
</evidence>
<comment type="caution">
    <text evidence="3">The sequence shown here is derived from an EMBL/GenBank/DDBJ whole genome shotgun (WGS) entry which is preliminary data.</text>
</comment>
<name>A0ABN3G607_9ACTN</name>
<dbReference type="Proteomes" id="UP001500253">
    <property type="component" value="Unassembled WGS sequence"/>
</dbReference>
<dbReference type="NCBIfam" id="TIGR03891">
    <property type="entry name" value="thiopep_ocin"/>
    <property type="match status" value="1"/>
</dbReference>
<dbReference type="InterPro" id="IPR006827">
    <property type="entry name" value="Lant_deHydtase_N"/>
</dbReference>
<organism evidence="3 4">
    <name type="scientific">Streptomyces cuspidosporus</name>
    <dbReference type="NCBI Taxonomy" id="66882"/>
    <lineage>
        <taxon>Bacteria</taxon>
        <taxon>Bacillati</taxon>
        <taxon>Actinomycetota</taxon>
        <taxon>Actinomycetes</taxon>
        <taxon>Kitasatosporales</taxon>
        <taxon>Streptomycetaceae</taxon>
        <taxon>Streptomyces</taxon>
    </lineage>
</organism>